<evidence type="ECO:0000313" key="1">
    <source>
        <dbReference type="EMBL" id="GEU84710.1"/>
    </source>
</evidence>
<protein>
    <submittedName>
        <fullName evidence="1">Uncharacterized protein</fullName>
    </submittedName>
</protein>
<sequence length="85" mass="9992">MDDFYRHYEGLRWFRFIAGAYYRSWKCVLGGFSGREWKCIICAGFEIPLKTHFNYLLGIKCLPIIRCKGVNACRPFLGFKRDGLT</sequence>
<gene>
    <name evidence="1" type="ORF">Tci_056688</name>
</gene>
<organism evidence="1">
    <name type="scientific">Tanacetum cinerariifolium</name>
    <name type="common">Dalmatian daisy</name>
    <name type="synonym">Chrysanthemum cinerariifolium</name>
    <dbReference type="NCBI Taxonomy" id="118510"/>
    <lineage>
        <taxon>Eukaryota</taxon>
        <taxon>Viridiplantae</taxon>
        <taxon>Streptophyta</taxon>
        <taxon>Embryophyta</taxon>
        <taxon>Tracheophyta</taxon>
        <taxon>Spermatophyta</taxon>
        <taxon>Magnoliopsida</taxon>
        <taxon>eudicotyledons</taxon>
        <taxon>Gunneridae</taxon>
        <taxon>Pentapetalae</taxon>
        <taxon>asterids</taxon>
        <taxon>campanulids</taxon>
        <taxon>Asterales</taxon>
        <taxon>Asteraceae</taxon>
        <taxon>Asteroideae</taxon>
        <taxon>Anthemideae</taxon>
        <taxon>Anthemidinae</taxon>
        <taxon>Tanacetum</taxon>
    </lineage>
</organism>
<dbReference type="EMBL" id="BKCJ010008953">
    <property type="protein sequence ID" value="GEU84710.1"/>
    <property type="molecule type" value="Genomic_DNA"/>
</dbReference>
<comment type="caution">
    <text evidence="1">The sequence shown here is derived from an EMBL/GenBank/DDBJ whole genome shotgun (WGS) entry which is preliminary data.</text>
</comment>
<proteinExistence type="predicted"/>
<name>A0A6L2NF95_TANCI</name>
<reference evidence="1" key="1">
    <citation type="journal article" date="2019" name="Sci. Rep.">
        <title>Draft genome of Tanacetum cinerariifolium, the natural source of mosquito coil.</title>
        <authorList>
            <person name="Yamashiro T."/>
            <person name="Shiraishi A."/>
            <person name="Satake H."/>
            <person name="Nakayama K."/>
        </authorList>
    </citation>
    <scope>NUCLEOTIDE SEQUENCE</scope>
</reference>
<accession>A0A6L2NF95</accession>
<dbReference type="AlphaFoldDB" id="A0A6L2NF95"/>